<protein>
    <submittedName>
        <fullName evidence="6">Antigen 5 like allergen Cul n 1</fullName>
    </submittedName>
</protein>
<dbReference type="InterPro" id="IPR035940">
    <property type="entry name" value="CAP_sf"/>
</dbReference>
<dbReference type="PANTHER" id="PTHR10334">
    <property type="entry name" value="CYSTEINE-RICH SECRETORY PROTEIN-RELATED"/>
    <property type="match status" value="1"/>
</dbReference>
<dbReference type="InterPro" id="IPR034763">
    <property type="entry name" value="P14a_insect"/>
</dbReference>
<evidence type="ECO:0000256" key="3">
    <source>
        <dbReference type="ARBA" id="ARBA00022525"/>
    </source>
</evidence>
<keyword evidence="4" id="KW-0732">Signal</keyword>
<dbReference type="InterPro" id="IPR014044">
    <property type="entry name" value="CAP_dom"/>
</dbReference>
<dbReference type="EMBL" id="WJQU01002049">
    <property type="protein sequence ID" value="KAJ6633386.1"/>
    <property type="molecule type" value="Genomic_DNA"/>
</dbReference>
<evidence type="ECO:0000313" key="6">
    <source>
        <dbReference type="EMBL" id="KAJ6633386.1"/>
    </source>
</evidence>
<gene>
    <name evidence="6" type="primary">AG5L1_2</name>
    <name evidence="6" type="ORF">Bhyg_17117</name>
</gene>
<comment type="caution">
    <text evidence="6">The sequence shown here is derived from an EMBL/GenBank/DDBJ whole genome shotgun (WGS) entry which is preliminary data.</text>
</comment>
<dbReference type="InterPro" id="IPR001283">
    <property type="entry name" value="CRISP-related"/>
</dbReference>
<feature type="non-terminal residue" evidence="6">
    <location>
        <position position="250"/>
    </location>
</feature>
<evidence type="ECO:0000259" key="5">
    <source>
        <dbReference type="SMART" id="SM00198"/>
    </source>
</evidence>
<dbReference type="SMART" id="SM00198">
    <property type="entry name" value="SCP"/>
    <property type="match status" value="1"/>
</dbReference>
<keyword evidence="7" id="KW-1185">Reference proteome</keyword>
<dbReference type="Gene3D" id="3.40.33.10">
    <property type="entry name" value="CAP"/>
    <property type="match status" value="1"/>
</dbReference>
<dbReference type="PIRSF" id="PIRSF038921">
    <property type="entry name" value="P14a"/>
    <property type="match status" value="1"/>
</dbReference>
<dbReference type="SUPFAM" id="SSF55797">
    <property type="entry name" value="PR-1-like"/>
    <property type="match status" value="1"/>
</dbReference>
<reference evidence="6" key="1">
    <citation type="submission" date="2022-07" db="EMBL/GenBank/DDBJ databases">
        <authorList>
            <person name="Trinca V."/>
            <person name="Uliana J.V.C."/>
            <person name="Torres T.T."/>
            <person name="Ward R.J."/>
            <person name="Monesi N."/>
        </authorList>
    </citation>
    <scope>NUCLEOTIDE SEQUENCE</scope>
    <source>
        <strain evidence="6">HSMRA1968</strain>
        <tissue evidence="6">Whole embryos</tissue>
    </source>
</reference>
<dbReference type="PRINTS" id="PR00838">
    <property type="entry name" value="V5ALLERGEN"/>
</dbReference>
<dbReference type="OrthoDB" id="414826at2759"/>
<name>A0A9Q0MLD4_9DIPT</name>
<dbReference type="InterPro" id="IPR002413">
    <property type="entry name" value="V5_allergen-like"/>
</dbReference>
<evidence type="ECO:0000256" key="2">
    <source>
        <dbReference type="ARBA" id="ARBA00009923"/>
    </source>
</evidence>
<dbReference type="Proteomes" id="UP001151699">
    <property type="component" value="Unassembled WGS sequence"/>
</dbReference>
<evidence type="ECO:0000256" key="1">
    <source>
        <dbReference type="ARBA" id="ARBA00004613"/>
    </source>
</evidence>
<comment type="similarity">
    <text evidence="2">Belongs to the CRISP family.</text>
</comment>
<proteinExistence type="inferred from homology"/>
<comment type="subcellular location">
    <subcellularLocation>
        <location evidence="1">Secreted</location>
    </subcellularLocation>
</comment>
<organism evidence="6 7">
    <name type="scientific">Pseudolycoriella hygida</name>
    <dbReference type="NCBI Taxonomy" id="35572"/>
    <lineage>
        <taxon>Eukaryota</taxon>
        <taxon>Metazoa</taxon>
        <taxon>Ecdysozoa</taxon>
        <taxon>Arthropoda</taxon>
        <taxon>Hexapoda</taxon>
        <taxon>Insecta</taxon>
        <taxon>Pterygota</taxon>
        <taxon>Neoptera</taxon>
        <taxon>Endopterygota</taxon>
        <taxon>Diptera</taxon>
        <taxon>Nematocera</taxon>
        <taxon>Sciaroidea</taxon>
        <taxon>Sciaridae</taxon>
        <taxon>Pseudolycoriella</taxon>
    </lineage>
</organism>
<keyword evidence="3" id="KW-0964">Secreted</keyword>
<evidence type="ECO:0000313" key="7">
    <source>
        <dbReference type="Proteomes" id="UP001151699"/>
    </source>
</evidence>
<dbReference type="Pfam" id="PF00188">
    <property type="entry name" value="CAP"/>
    <property type="match status" value="1"/>
</dbReference>
<evidence type="ECO:0000256" key="4">
    <source>
        <dbReference type="ARBA" id="ARBA00022729"/>
    </source>
</evidence>
<dbReference type="GO" id="GO:0005576">
    <property type="term" value="C:extracellular region"/>
    <property type="evidence" value="ECO:0007669"/>
    <property type="project" value="UniProtKB-SubCell"/>
</dbReference>
<feature type="domain" description="SCP" evidence="5">
    <location>
        <begin position="50"/>
        <end position="215"/>
    </location>
</feature>
<dbReference type="CDD" id="cd05380">
    <property type="entry name" value="CAP_euk"/>
    <property type="match status" value="1"/>
</dbReference>
<sequence length="250" mass="27531">IILLSYVVFASSQDWCNTPWCPPDTHVGCNHDGSFHPGCRRPAAVNFTAANIEHILNRHNTLRSLTAVGHTLGRDGNLPTAVRMAQIRWDPTLAHLASLNARRCQVVQDRCRNTDEFNFSGQNLGTSFFLGNIGNELLINTVIDLWFNQRVNTLTSDINNIVPGRLFDVGHFSTLVNERQTHVGCGGVFYDQDSGGFMWRVGLLACNYAFSNIGGMSVYRTGAIGSECVLGTDDTFPGLCTLDEPINPNE</sequence>
<dbReference type="AlphaFoldDB" id="A0A9Q0MLD4"/>
<accession>A0A9Q0MLD4</accession>
<feature type="non-terminal residue" evidence="6">
    <location>
        <position position="1"/>
    </location>
</feature>